<feature type="region of interest" description="Disordered" evidence="8">
    <location>
        <begin position="581"/>
        <end position="604"/>
    </location>
</feature>
<keyword evidence="3" id="KW-0964">Secreted</keyword>
<gene>
    <name evidence="10" type="primary">cya</name>
    <name evidence="10" type="ORF">ROTO_03160</name>
</gene>
<dbReference type="NCBIfam" id="NF012211">
    <property type="entry name" value="tand_rpt_95"/>
    <property type="match status" value="2"/>
</dbReference>
<dbReference type="SUPFAM" id="SSF51120">
    <property type="entry name" value="beta-Roll"/>
    <property type="match status" value="6"/>
</dbReference>
<feature type="region of interest" description="Disordered" evidence="8">
    <location>
        <begin position="1"/>
        <end position="89"/>
    </location>
</feature>
<dbReference type="Gene3D" id="2.170.16.10">
    <property type="entry name" value="Hedgehog/Intein (Hint) domain"/>
    <property type="match status" value="1"/>
</dbReference>
<dbReference type="PROSITE" id="PS00330">
    <property type="entry name" value="HEMOLYSIN_CALCIUM"/>
    <property type="match status" value="4"/>
</dbReference>
<dbReference type="PRINTS" id="PR01488">
    <property type="entry name" value="RTXTOXINA"/>
</dbReference>
<proteinExistence type="predicted"/>
<keyword evidence="11" id="KW-1185">Reference proteome</keyword>
<dbReference type="InterPro" id="IPR011049">
    <property type="entry name" value="Serralysin-like_metalloprot_C"/>
</dbReference>
<evidence type="ECO:0000256" key="5">
    <source>
        <dbReference type="ARBA" id="ARBA00022737"/>
    </source>
</evidence>
<dbReference type="InterPro" id="IPR003995">
    <property type="entry name" value="RTX_toxin_determinant-A"/>
</dbReference>
<name>A0A0L6CZR0_9RHOB</name>
<dbReference type="GO" id="GO:0005509">
    <property type="term" value="F:calcium ion binding"/>
    <property type="evidence" value="ECO:0007669"/>
    <property type="project" value="InterPro"/>
</dbReference>
<dbReference type="GO" id="GO:0090729">
    <property type="term" value="F:toxin activity"/>
    <property type="evidence" value="ECO:0007669"/>
    <property type="project" value="UniProtKB-KW"/>
</dbReference>
<dbReference type="InterPro" id="IPR050557">
    <property type="entry name" value="RTX_toxin/Mannuronan_C5-epim"/>
</dbReference>
<dbReference type="InterPro" id="IPR001343">
    <property type="entry name" value="Hemolysn_Ca-bd"/>
</dbReference>
<dbReference type="Pfam" id="PF17963">
    <property type="entry name" value="Big_9"/>
    <property type="match status" value="2"/>
</dbReference>
<dbReference type="PANTHER" id="PTHR38340">
    <property type="entry name" value="S-LAYER PROTEIN"/>
    <property type="match status" value="1"/>
</dbReference>
<comment type="caution">
    <text evidence="10">The sequence shown here is derived from an EMBL/GenBank/DDBJ whole genome shotgun (WGS) entry which is preliminary data.</text>
</comment>
<feature type="region of interest" description="Disordered" evidence="8">
    <location>
        <begin position="824"/>
        <end position="928"/>
    </location>
</feature>
<dbReference type="InterPro" id="IPR036844">
    <property type="entry name" value="Hint_dom_sf"/>
</dbReference>
<evidence type="ECO:0000256" key="6">
    <source>
        <dbReference type="ARBA" id="ARBA00023026"/>
    </source>
</evidence>
<evidence type="ECO:0000256" key="7">
    <source>
        <dbReference type="ARBA" id="ARBA00023136"/>
    </source>
</evidence>
<dbReference type="PRINTS" id="PR00313">
    <property type="entry name" value="CABNDNGRPT"/>
</dbReference>
<dbReference type="PATRIC" id="fig|74031.6.peg.322"/>
<dbReference type="AlphaFoldDB" id="A0A0L6CZR0"/>
<evidence type="ECO:0000313" key="10">
    <source>
        <dbReference type="EMBL" id="KNX43186.1"/>
    </source>
</evidence>
<organism evidence="10 11">
    <name type="scientific">Roseovarius tolerans</name>
    <dbReference type="NCBI Taxonomy" id="74031"/>
    <lineage>
        <taxon>Bacteria</taxon>
        <taxon>Pseudomonadati</taxon>
        <taxon>Pseudomonadota</taxon>
        <taxon>Alphaproteobacteria</taxon>
        <taxon>Rhodobacterales</taxon>
        <taxon>Roseobacteraceae</taxon>
        <taxon>Roseovarius</taxon>
    </lineage>
</organism>
<evidence type="ECO:0000313" key="11">
    <source>
        <dbReference type="Proteomes" id="UP000037046"/>
    </source>
</evidence>
<dbReference type="OrthoDB" id="6305173at2"/>
<dbReference type="InterPro" id="IPR028992">
    <property type="entry name" value="Hedgehog/Intein_dom"/>
</dbReference>
<dbReference type="SUPFAM" id="SSF51294">
    <property type="entry name" value="Hedgehog/intein (Hint) domain"/>
    <property type="match status" value="1"/>
</dbReference>
<dbReference type="PANTHER" id="PTHR38340:SF1">
    <property type="entry name" value="S-LAYER PROTEIN"/>
    <property type="match status" value="1"/>
</dbReference>
<comment type="subcellular location">
    <subcellularLocation>
        <location evidence="1">Membrane</location>
    </subcellularLocation>
    <subcellularLocation>
        <location evidence="2">Secreted</location>
    </subcellularLocation>
</comment>
<evidence type="ECO:0000256" key="3">
    <source>
        <dbReference type="ARBA" id="ARBA00022525"/>
    </source>
</evidence>
<accession>A0A0L6CZR0</accession>
<dbReference type="GO" id="GO:0016020">
    <property type="term" value="C:membrane"/>
    <property type="evidence" value="ECO:0007669"/>
    <property type="project" value="UniProtKB-SubCell"/>
</dbReference>
<evidence type="ECO:0000259" key="9">
    <source>
        <dbReference type="Pfam" id="PF13403"/>
    </source>
</evidence>
<keyword evidence="7" id="KW-0472">Membrane</keyword>
<dbReference type="EMBL" id="LGVV01000002">
    <property type="protein sequence ID" value="KNX43186.1"/>
    <property type="molecule type" value="Genomic_DNA"/>
</dbReference>
<keyword evidence="5" id="KW-0677">Repeat</keyword>
<dbReference type="GO" id="GO:0005576">
    <property type="term" value="C:extracellular region"/>
    <property type="evidence" value="ECO:0007669"/>
    <property type="project" value="UniProtKB-SubCell"/>
</dbReference>
<reference evidence="11" key="1">
    <citation type="submission" date="2015-07" db="EMBL/GenBank/DDBJ databases">
        <title>Draft Genome Sequence of Roseovarius tolerans EL-164, a producer of N-Acylated Alanine Methyl Esters (NAMEs).</title>
        <authorList>
            <person name="Voget S."/>
            <person name="Bruns H."/>
            <person name="Wagner-Doebler I."/>
            <person name="Schulz S."/>
            <person name="Daniel R."/>
        </authorList>
    </citation>
    <scope>NUCLEOTIDE SEQUENCE [LARGE SCALE GENOMIC DNA]</scope>
    <source>
        <strain evidence="11">EL-164</strain>
    </source>
</reference>
<evidence type="ECO:0000256" key="8">
    <source>
        <dbReference type="SAM" id="MobiDB-lite"/>
    </source>
</evidence>
<dbReference type="Proteomes" id="UP000037046">
    <property type="component" value="Unassembled WGS sequence"/>
</dbReference>
<evidence type="ECO:0000256" key="2">
    <source>
        <dbReference type="ARBA" id="ARBA00004613"/>
    </source>
</evidence>
<protein>
    <submittedName>
        <fullName evidence="10">Bifunctional hemolysin/adenylate cyclase</fullName>
    </submittedName>
</protein>
<feature type="compositionally biased region" description="Low complexity" evidence="8">
    <location>
        <begin position="876"/>
        <end position="889"/>
    </location>
</feature>
<feature type="region of interest" description="Disordered" evidence="8">
    <location>
        <begin position="339"/>
        <end position="374"/>
    </location>
</feature>
<dbReference type="Pfam" id="PF00353">
    <property type="entry name" value="HemolysinCabind"/>
    <property type="match status" value="10"/>
</dbReference>
<dbReference type="InterPro" id="IPR018511">
    <property type="entry name" value="Hemolysin-typ_Ca-bd_CS"/>
</dbReference>
<feature type="domain" description="Hedgehog/Intein (Hint)" evidence="9">
    <location>
        <begin position="1037"/>
        <end position="1182"/>
    </location>
</feature>
<dbReference type="Gene3D" id="2.60.40.3440">
    <property type="match status" value="1"/>
</dbReference>
<feature type="region of interest" description="Disordered" evidence="8">
    <location>
        <begin position="627"/>
        <end position="690"/>
    </location>
</feature>
<sequence length="1230" mass="124059">MATNRVEGDNSDNRIDATFAADPEGEAIDAGNGPGGTNNDVVDGFGGSDTILSGEGDDSVFAGSGSDSVEGGAGNDLLVGDSSDPGAGREVFQWDLAPDTNDADPIEMGDPISGFVQDTGSVDVTFSVLQATGPVNTTFADNPQNVDGVETGGTPADANSSLAASLPSAGETDLKLEFSAPVNDVSFQVNDLDGTENVQIFAFDGDDNLIPVTLTGGTDVSVLSGEEATGSGSGTDADAANALSVSIAGPVAQVVVRYTDADGSGDGINLTDVYFNPLGGVVDGGAPGDDTLIGEDGDDTLLGEGGNDVLTGGAGADSIVGGADEDTIIGGTAGDVVDGGSTGVDNDTLDLSGSGPLRVAEETDDPDGNSTSGRIEFIDSDGTVSGEMTFAEIENLILPENGAPVTQPDTAVTDEDTSVDIPVLANDSDPEGDPLTVGSATATNGTVTVNADNTLTYTPNPDFNGTDTITYTADDGNGNTTPGTVTVTVNPANDDPVAGDDSGTTEFETSVDLTVLGNDTDVDGDTLVVDSATDGANGTTTVNADGTITYAPDVGFSGTDTFDYTVSDGNGGTDTATVTVTVGDAPPPPPPPERDGIIDGTDGPDLIDTSYDGDPDGDFVDAGDALLPGAAPDDDSIRAGDGDDTVLAGLGDDEVEGAGGNDSIIGDVGSDTISGGAGNDTIDAGAPLSATPLPDLGFPPDVPADPFPDDDRDFVDGGDGDDVISTGDDADTILGGAGNDLIDAGIDADSVEGGDGNDTIIGGEGSDTINGGAGDDLIYGGLDPSFPDELNIPDATDPVTNNGQDVINGGSGNDTIFGQDDDDTISGGEGDDFIDGGIDNDSLEGNAGNDTILGGDGDDSVRGLAGEDIIDGGAGDDTLAGGTENDTITGGEGDDDIRGQDGDDVLSGDAGNDTMNGGAGDDVISGGDGDDLIVGNDGSDTISGGAGADVLAGANDRDVFLDVGAGDTIDGGDGDSTDDGIDDDFDTLDLRGLGRFEIVGETVDPDGDSTSGTVNFLAADDSVSGTLEFSEIENLIPCFTPGTLIATPRGEKLVEDLQLGDRVITRDNGLQEIRWIGHRALGMQDLQNAPHLKPVLIRAGALGHGLPERDMLVSPQHRLLLNSERAALYFEEREVLAAAKHLTGMEGVDQVEASGTTYIHFMFDQHEVVLSNGAWTESFQPGEQVLDGMGAEQRDEIFDLFPELREAQGVKAYQAARRSLKKHEARLLVE</sequence>
<keyword evidence="4" id="KW-0800">Toxin</keyword>
<feature type="compositionally biased region" description="Basic and acidic residues" evidence="8">
    <location>
        <begin position="1"/>
        <end position="15"/>
    </location>
</feature>
<evidence type="ECO:0000256" key="1">
    <source>
        <dbReference type="ARBA" id="ARBA00004370"/>
    </source>
</evidence>
<keyword evidence="6" id="KW-0843">Virulence</keyword>
<dbReference type="Gene3D" id="2.60.40.2810">
    <property type="match status" value="1"/>
</dbReference>
<evidence type="ECO:0000256" key="4">
    <source>
        <dbReference type="ARBA" id="ARBA00022656"/>
    </source>
</evidence>
<dbReference type="Pfam" id="PF13403">
    <property type="entry name" value="Hint_2"/>
    <property type="match status" value="1"/>
</dbReference>
<dbReference type="RefSeq" id="WP_152911571.1">
    <property type="nucleotide sequence ID" value="NZ_CP118494.1"/>
</dbReference>
<dbReference type="Gene3D" id="2.150.10.10">
    <property type="entry name" value="Serralysin-like metalloprotease, C-terminal"/>
    <property type="match status" value="5"/>
</dbReference>
<feature type="compositionally biased region" description="Acidic residues" evidence="8">
    <location>
        <begin position="824"/>
        <end position="834"/>
    </location>
</feature>